<dbReference type="EMBL" id="QGNW01000050">
    <property type="protein sequence ID" value="RVX06683.1"/>
    <property type="molecule type" value="Genomic_DNA"/>
</dbReference>
<name>A0A438EB22_VITVI</name>
<sequence>MIGKAWECDRLYDSEHLAVENGQAHVASSELGSFSSNDEIMSWHFRSKLELCAIKCVFLGYPLNVGISVLILFRGENISEDCFRETSSPQLPNSPPAGQLPPLLLESPTTTESRVPLMLENFVIGEDTNSLPAEPPKQQFHVYSWLQQQIELNTSQANQRFYQVLKRHGYSQGHVDHTMFYKHLTNGKFAILIMYVDNIILVGDDIGEMEKLKRVLVSEFEVKDLGFLRSKLHISGECFDGWLQWTLMSGSSRPWNLVPYVLI</sequence>
<dbReference type="EMBL" id="QGNW01001338">
    <property type="protein sequence ID" value="RVW45001.1"/>
    <property type="molecule type" value="Genomic_DNA"/>
</dbReference>
<accession>A0A438EB22</accession>
<dbReference type="AlphaFoldDB" id="A0A438EB22"/>
<dbReference type="InterPro" id="IPR013103">
    <property type="entry name" value="RVT_2"/>
</dbReference>
<evidence type="ECO:0000259" key="1">
    <source>
        <dbReference type="Pfam" id="PF07727"/>
    </source>
</evidence>
<evidence type="ECO:0000313" key="4">
    <source>
        <dbReference type="Proteomes" id="UP000288805"/>
    </source>
</evidence>
<organism evidence="2 4">
    <name type="scientific">Vitis vinifera</name>
    <name type="common">Grape</name>
    <dbReference type="NCBI Taxonomy" id="29760"/>
    <lineage>
        <taxon>Eukaryota</taxon>
        <taxon>Viridiplantae</taxon>
        <taxon>Streptophyta</taxon>
        <taxon>Embryophyta</taxon>
        <taxon>Tracheophyta</taxon>
        <taxon>Spermatophyta</taxon>
        <taxon>Magnoliopsida</taxon>
        <taxon>eudicotyledons</taxon>
        <taxon>Gunneridae</taxon>
        <taxon>Pentapetalae</taxon>
        <taxon>rosids</taxon>
        <taxon>Vitales</taxon>
        <taxon>Vitaceae</taxon>
        <taxon>Viteae</taxon>
        <taxon>Vitis</taxon>
    </lineage>
</organism>
<reference evidence="2 4" key="1">
    <citation type="journal article" date="2018" name="PLoS Genet.">
        <title>Population sequencing reveals clonal diversity and ancestral inbreeding in the grapevine cultivar Chardonnay.</title>
        <authorList>
            <person name="Roach M.J."/>
            <person name="Johnson D.L."/>
            <person name="Bohlmann J."/>
            <person name="van Vuuren H.J."/>
            <person name="Jones S.J."/>
            <person name="Pretorius I.S."/>
            <person name="Schmidt S.A."/>
            <person name="Borneman A.R."/>
        </authorList>
    </citation>
    <scope>NUCLEOTIDE SEQUENCE [LARGE SCALE GENOMIC DNA]</scope>
    <source>
        <strain evidence="4">cv. Chardonnay</strain>
        <strain evidence="2">I10V1</strain>
        <tissue evidence="2">Leaf</tissue>
    </source>
</reference>
<evidence type="ECO:0000313" key="2">
    <source>
        <dbReference type="EMBL" id="RVW45001.1"/>
    </source>
</evidence>
<evidence type="ECO:0000313" key="3">
    <source>
        <dbReference type="EMBL" id="RVX06683.1"/>
    </source>
</evidence>
<proteinExistence type="predicted"/>
<dbReference type="Proteomes" id="UP000288805">
    <property type="component" value="Unassembled WGS sequence"/>
</dbReference>
<protein>
    <recommendedName>
        <fullName evidence="1">Reverse transcriptase Ty1/copia-type domain-containing protein</fullName>
    </recommendedName>
</protein>
<gene>
    <name evidence="3" type="ORF">CK203_029479</name>
    <name evidence="2" type="ORF">CK203_077903</name>
</gene>
<feature type="domain" description="Reverse transcriptase Ty1/copia-type" evidence="1">
    <location>
        <begin position="158"/>
        <end position="234"/>
    </location>
</feature>
<comment type="caution">
    <text evidence="2">The sequence shown here is derived from an EMBL/GenBank/DDBJ whole genome shotgun (WGS) entry which is preliminary data.</text>
</comment>
<dbReference type="Pfam" id="PF07727">
    <property type="entry name" value="RVT_2"/>
    <property type="match status" value="1"/>
</dbReference>